<keyword evidence="4 5" id="KW-0472">Membrane</keyword>
<feature type="transmembrane region" description="Helical" evidence="5">
    <location>
        <begin position="180"/>
        <end position="200"/>
    </location>
</feature>
<feature type="transmembrane region" description="Helical" evidence="5">
    <location>
        <begin position="21"/>
        <end position="39"/>
    </location>
</feature>
<dbReference type="SUPFAM" id="SSF144091">
    <property type="entry name" value="Rhomboid-like"/>
    <property type="match status" value="1"/>
</dbReference>
<name>A0A6N2ZY92_9CLOT</name>
<feature type="transmembrane region" description="Helical" evidence="5">
    <location>
        <begin position="100"/>
        <end position="120"/>
    </location>
</feature>
<evidence type="ECO:0000256" key="3">
    <source>
        <dbReference type="ARBA" id="ARBA00022989"/>
    </source>
</evidence>
<evidence type="ECO:0000256" key="5">
    <source>
        <dbReference type="SAM" id="Phobius"/>
    </source>
</evidence>
<organism evidence="6">
    <name type="scientific">Clostridium paraputrificum</name>
    <dbReference type="NCBI Taxonomy" id="29363"/>
    <lineage>
        <taxon>Bacteria</taxon>
        <taxon>Bacillati</taxon>
        <taxon>Bacillota</taxon>
        <taxon>Clostridia</taxon>
        <taxon>Eubacteriales</taxon>
        <taxon>Clostridiaceae</taxon>
        <taxon>Clostridium</taxon>
    </lineage>
</organism>
<feature type="transmembrane region" description="Helical" evidence="5">
    <location>
        <begin position="59"/>
        <end position="88"/>
    </location>
</feature>
<keyword evidence="2 5" id="KW-0812">Transmembrane</keyword>
<gene>
    <name evidence="6" type="ORF">CPLFYP93_00696</name>
</gene>
<evidence type="ECO:0000256" key="1">
    <source>
        <dbReference type="ARBA" id="ARBA00004141"/>
    </source>
</evidence>
<protein>
    <recommendedName>
        <fullName evidence="7">Peptidase S54 rhomboid domain-containing protein</fullName>
    </recommendedName>
</protein>
<comment type="subcellular location">
    <subcellularLocation>
        <location evidence="1">Membrane</location>
        <topology evidence="1">Multi-pass membrane protein</topology>
    </subcellularLocation>
</comment>
<dbReference type="Gene3D" id="1.20.1540.10">
    <property type="entry name" value="Rhomboid-like"/>
    <property type="match status" value="1"/>
</dbReference>
<evidence type="ECO:0000256" key="4">
    <source>
        <dbReference type="ARBA" id="ARBA00023136"/>
    </source>
</evidence>
<dbReference type="InterPro" id="IPR035952">
    <property type="entry name" value="Rhomboid-like_sf"/>
</dbReference>
<accession>A0A6N2ZY92</accession>
<reference evidence="6" key="1">
    <citation type="submission" date="2019-11" db="EMBL/GenBank/DDBJ databases">
        <authorList>
            <person name="Feng L."/>
        </authorList>
    </citation>
    <scope>NUCLEOTIDE SEQUENCE</scope>
    <source>
        <strain evidence="6">CParaputrificumLFYP93</strain>
    </source>
</reference>
<dbReference type="EMBL" id="CACRTV010000025">
    <property type="protein sequence ID" value="VYT82766.1"/>
    <property type="molecule type" value="Genomic_DNA"/>
</dbReference>
<evidence type="ECO:0000256" key="2">
    <source>
        <dbReference type="ARBA" id="ARBA00022692"/>
    </source>
</evidence>
<evidence type="ECO:0000313" key="6">
    <source>
        <dbReference type="EMBL" id="VYT82766.1"/>
    </source>
</evidence>
<dbReference type="AlphaFoldDB" id="A0A6N2ZY92"/>
<keyword evidence="3 5" id="KW-1133">Transmembrane helix</keyword>
<sequence>MLLNWINKLDRKFGRHYIHNLMGIIIAGSAALFIIDYVLKTNIRGMLYLEPDLVLQGQIWRLVTFVFVMNPGSIVFAVFAFYFYYIAGNALEYEWGGFKFNLYYLVGMISAIVISFITMNSVTADIINLSLFLAYAKLYPNAEFLLFFILPIKAKYLGYFNWAIIILGVLQSIINFSIQGILINLVPVINYLLFFGASNYREKKMRNSSVIRMKDYKRKINSVKKSYTHKCTVCGITDVDDPDMEFRYCSRCNGKHAYCEKHILDHEHIK</sequence>
<dbReference type="GO" id="GO:0016020">
    <property type="term" value="C:membrane"/>
    <property type="evidence" value="ECO:0007669"/>
    <property type="project" value="UniProtKB-SubCell"/>
</dbReference>
<proteinExistence type="predicted"/>
<evidence type="ECO:0008006" key="7">
    <source>
        <dbReference type="Google" id="ProtNLM"/>
    </source>
</evidence>